<reference evidence="1 2" key="1">
    <citation type="journal article" date="2012" name="PLoS Pathog.">
        <title>Diverse lifestyles and strategies of plant pathogenesis encoded in the genomes of eighteen Dothideomycetes fungi.</title>
        <authorList>
            <person name="Ohm R.A."/>
            <person name="Feau N."/>
            <person name="Henrissat B."/>
            <person name="Schoch C.L."/>
            <person name="Horwitz B.A."/>
            <person name="Barry K.W."/>
            <person name="Condon B.J."/>
            <person name="Copeland A.C."/>
            <person name="Dhillon B."/>
            <person name="Glaser F."/>
            <person name="Hesse C.N."/>
            <person name="Kosti I."/>
            <person name="LaButti K."/>
            <person name="Lindquist E.A."/>
            <person name="Lucas S."/>
            <person name="Salamov A.A."/>
            <person name="Bradshaw R.E."/>
            <person name="Ciuffetti L."/>
            <person name="Hamelin R.C."/>
            <person name="Kema G.H.J."/>
            <person name="Lawrence C."/>
            <person name="Scott J.A."/>
            <person name="Spatafora J.W."/>
            <person name="Turgeon B.G."/>
            <person name="de Wit P.J.G.M."/>
            <person name="Zhong S."/>
            <person name="Goodwin S.B."/>
            <person name="Grigoriev I.V."/>
        </authorList>
    </citation>
    <scope>NUCLEOTIDE SEQUENCE [LARGE SCALE GENOMIC DNA]</scope>
    <source>
        <strain evidence="1 2">UAMH 10762</strain>
    </source>
</reference>
<dbReference type="OrthoDB" id="2017974at2759"/>
<dbReference type="AlphaFoldDB" id="M2MFE7"/>
<protein>
    <submittedName>
        <fullName evidence="1">Uncharacterized protein</fullName>
    </submittedName>
</protein>
<dbReference type="KEGG" id="bcom:BAUCODRAFT_72505"/>
<dbReference type="eggNOG" id="ENOG502QRU3">
    <property type="taxonomic scope" value="Eukaryota"/>
</dbReference>
<sequence>MRFMAEQYPASNVLPDTSPISEEQLTSEIKGLYTALVMLEEKCTNIDAAQVADPSANSDASQWQALVALHRTLLYEHHDFLMATQHPSATPALRALPTRYAMPARMWKHAIHALAYQTVAQLYDRIPVFLDTRIECIADLTRYRIAVEEGRDAHAQWGSVAASWYIKASDLQVGRLHHHLSIM</sequence>
<dbReference type="InterPro" id="IPR011990">
    <property type="entry name" value="TPR-like_helical_dom_sf"/>
</dbReference>
<organism evidence="1 2">
    <name type="scientific">Baudoinia panamericana (strain UAMH 10762)</name>
    <name type="common">Angels' share fungus</name>
    <name type="synonym">Baudoinia compniacensis (strain UAMH 10762)</name>
    <dbReference type="NCBI Taxonomy" id="717646"/>
    <lineage>
        <taxon>Eukaryota</taxon>
        <taxon>Fungi</taxon>
        <taxon>Dikarya</taxon>
        <taxon>Ascomycota</taxon>
        <taxon>Pezizomycotina</taxon>
        <taxon>Dothideomycetes</taxon>
        <taxon>Dothideomycetidae</taxon>
        <taxon>Mycosphaerellales</taxon>
        <taxon>Teratosphaeriaceae</taxon>
        <taxon>Baudoinia</taxon>
    </lineage>
</organism>
<evidence type="ECO:0000313" key="2">
    <source>
        <dbReference type="Proteomes" id="UP000011761"/>
    </source>
</evidence>
<dbReference type="SUPFAM" id="SSF48452">
    <property type="entry name" value="TPR-like"/>
    <property type="match status" value="1"/>
</dbReference>
<proteinExistence type="predicted"/>
<accession>M2MFE7</accession>
<feature type="non-terminal residue" evidence="1">
    <location>
        <position position="183"/>
    </location>
</feature>
<dbReference type="EMBL" id="KB445557">
    <property type="protein sequence ID" value="EMC95371.1"/>
    <property type="molecule type" value="Genomic_DNA"/>
</dbReference>
<dbReference type="RefSeq" id="XP_007677571.1">
    <property type="nucleotide sequence ID" value="XM_007679381.1"/>
</dbReference>
<evidence type="ECO:0000313" key="1">
    <source>
        <dbReference type="EMBL" id="EMC95371.1"/>
    </source>
</evidence>
<dbReference type="STRING" id="717646.M2MFE7"/>
<dbReference type="HOGENOM" id="CLU_010014_1_0_1"/>
<gene>
    <name evidence="1" type="ORF">BAUCODRAFT_72505</name>
</gene>
<dbReference type="GeneID" id="19116745"/>
<dbReference type="Proteomes" id="UP000011761">
    <property type="component" value="Unassembled WGS sequence"/>
</dbReference>
<keyword evidence="2" id="KW-1185">Reference proteome</keyword>
<name>M2MFE7_BAUPA</name>